<proteinExistence type="predicted"/>
<feature type="compositionally biased region" description="Gly residues" evidence="1">
    <location>
        <begin position="79"/>
        <end position="93"/>
    </location>
</feature>
<protein>
    <submittedName>
        <fullName evidence="2">Uncharacterized protein</fullName>
    </submittedName>
</protein>
<reference evidence="2" key="1">
    <citation type="submission" date="2020-02" db="EMBL/GenBank/DDBJ databases">
        <authorList>
            <person name="Meier V. D."/>
        </authorList>
    </citation>
    <scope>NUCLEOTIDE SEQUENCE</scope>
    <source>
        <strain evidence="2">AVDCRST_MAG59</strain>
    </source>
</reference>
<feature type="region of interest" description="Disordered" evidence="1">
    <location>
        <begin position="73"/>
        <end position="122"/>
    </location>
</feature>
<evidence type="ECO:0000313" key="2">
    <source>
        <dbReference type="EMBL" id="CAA9541994.1"/>
    </source>
</evidence>
<gene>
    <name evidence="2" type="ORF">AVDCRST_MAG59-915</name>
</gene>
<accession>A0A6J4U9U7</accession>
<evidence type="ECO:0000256" key="1">
    <source>
        <dbReference type="SAM" id="MobiDB-lite"/>
    </source>
</evidence>
<dbReference type="AlphaFoldDB" id="A0A6J4U9U7"/>
<dbReference type="EMBL" id="CADCWF010000049">
    <property type="protein sequence ID" value="CAA9541994.1"/>
    <property type="molecule type" value="Genomic_DNA"/>
</dbReference>
<organism evidence="2">
    <name type="scientific">uncultured Thermomicrobiales bacterium</name>
    <dbReference type="NCBI Taxonomy" id="1645740"/>
    <lineage>
        <taxon>Bacteria</taxon>
        <taxon>Pseudomonadati</taxon>
        <taxon>Thermomicrobiota</taxon>
        <taxon>Thermomicrobia</taxon>
        <taxon>Thermomicrobiales</taxon>
        <taxon>environmental samples</taxon>
    </lineage>
</organism>
<sequence>MKLIQDLGPLDRFPYLAGIGLDPDDLGRVEVAEGAVSDPGLYVDAATGDSRFLAEGDPVPDGVWVTQRAIDDLKSDGGADIGGEHGAGQGWGRQGPQLGGDRSFPQADTGGEASRTPDRADG</sequence>
<name>A0A6J4U9U7_9BACT</name>